<protein>
    <submittedName>
        <fullName evidence="1">Uncharacterized protein</fullName>
    </submittedName>
</protein>
<keyword evidence="2" id="KW-1185">Reference proteome</keyword>
<name>A0A5N5WFP2_9EURO</name>
<dbReference type="PANTHER" id="PTHR36195">
    <property type="entry name" value="DOMAIN PROTEIN, PUTATIVE (AFU_ORTHOLOGUE AFUA_5G01990)-RELATED-RELATED"/>
    <property type="match status" value="1"/>
</dbReference>
<evidence type="ECO:0000313" key="2">
    <source>
        <dbReference type="Proteomes" id="UP000326565"/>
    </source>
</evidence>
<dbReference type="EMBL" id="ML732676">
    <property type="protein sequence ID" value="KAB8067033.1"/>
    <property type="molecule type" value="Genomic_DNA"/>
</dbReference>
<evidence type="ECO:0000313" key="1">
    <source>
        <dbReference type="EMBL" id="KAB8067033.1"/>
    </source>
</evidence>
<organism evidence="1 2">
    <name type="scientific">Aspergillus leporis</name>
    <dbReference type="NCBI Taxonomy" id="41062"/>
    <lineage>
        <taxon>Eukaryota</taxon>
        <taxon>Fungi</taxon>
        <taxon>Dikarya</taxon>
        <taxon>Ascomycota</taxon>
        <taxon>Pezizomycotina</taxon>
        <taxon>Eurotiomycetes</taxon>
        <taxon>Eurotiomycetidae</taxon>
        <taxon>Eurotiales</taxon>
        <taxon>Aspergillaceae</taxon>
        <taxon>Aspergillus</taxon>
        <taxon>Aspergillus subgen. Circumdati</taxon>
    </lineage>
</organism>
<dbReference type="SUPFAM" id="SSF49870">
    <property type="entry name" value="Osmotin, thaumatin-like protein"/>
    <property type="match status" value="1"/>
</dbReference>
<dbReference type="Pfam" id="PF04681">
    <property type="entry name" value="Bys1"/>
    <property type="match status" value="1"/>
</dbReference>
<sequence>MYSLAPAGSYSEDYRARQNGGGVSVKLSTKRTLQNVTQVEYTQNMTTGHVFYDFSNIDGYPFQQWGMAIYPFFKSSRQQPRNCLDNCCPVICPPGPGICTAAYNKPNDDFATHACPLATDLNVYLCESSL</sequence>
<dbReference type="InterPro" id="IPR006771">
    <property type="entry name" value="CetA-like"/>
</dbReference>
<reference evidence="1 2" key="1">
    <citation type="submission" date="2019-04" db="EMBL/GenBank/DDBJ databases">
        <title>Friends and foes A comparative genomics study of 23 Aspergillus species from section Flavi.</title>
        <authorList>
            <consortium name="DOE Joint Genome Institute"/>
            <person name="Kjaerbolling I."/>
            <person name="Vesth T."/>
            <person name="Frisvad J.C."/>
            <person name="Nybo J.L."/>
            <person name="Theobald S."/>
            <person name="Kildgaard S."/>
            <person name="Isbrandt T."/>
            <person name="Kuo A."/>
            <person name="Sato A."/>
            <person name="Lyhne E.K."/>
            <person name="Kogle M.E."/>
            <person name="Wiebenga A."/>
            <person name="Kun R.S."/>
            <person name="Lubbers R.J."/>
            <person name="Makela M.R."/>
            <person name="Barry K."/>
            <person name="Chovatia M."/>
            <person name="Clum A."/>
            <person name="Daum C."/>
            <person name="Haridas S."/>
            <person name="He G."/>
            <person name="LaButti K."/>
            <person name="Lipzen A."/>
            <person name="Mondo S."/>
            <person name="Riley R."/>
            <person name="Salamov A."/>
            <person name="Simmons B.A."/>
            <person name="Magnuson J.K."/>
            <person name="Henrissat B."/>
            <person name="Mortensen U.H."/>
            <person name="Larsen T.O."/>
            <person name="Devries R.P."/>
            <person name="Grigoriev I.V."/>
            <person name="Machida M."/>
            <person name="Baker S.E."/>
            <person name="Andersen M.R."/>
        </authorList>
    </citation>
    <scope>NUCLEOTIDE SEQUENCE [LARGE SCALE GENOMIC DNA]</scope>
    <source>
        <strain evidence="1 2">CBS 151.66</strain>
    </source>
</reference>
<gene>
    <name evidence="1" type="ORF">BDV29DRAFT_163899</name>
</gene>
<dbReference type="PANTHER" id="PTHR36195:SF6">
    <property type="entry name" value="SECRETED THAUMATIN-LIKE PROTEIN CALA"/>
    <property type="match status" value="1"/>
</dbReference>
<dbReference type="AlphaFoldDB" id="A0A5N5WFP2"/>
<dbReference type="Proteomes" id="UP000326565">
    <property type="component" value="Unassembled WGS sequence"/>
</dbReference>
<dbReference type="InterPro" id="IPR037176">
    <property type="entry name" value="Osmotin/thaumatin-like_sf"/>
</dbReference>
<dbReference type="OrthoDB" id="5144514at2759"/>
<proteinExistence type="predicted"/>
<accession>A0A5N5WFP2</accession>